<dbReference type="OrthoDB" id="72788at2759"/>
<evidence type="ECO:0000313" key="7">
    <source>
        <dbReference type="EMBL" id="RMY59961.1"/>
    </source>
</evidence>
<dbReference type="AlphaFoldDB" id="A0A3M7D6K7"/>
<reference evidence="7 8" key="1">
    <citation type="journal article" date="2018" name="BMC Genomics">
        <title>Genomic evidence for intraspecific hybridization in a clonal and extremely halotolerant yeast.</title>
        <authorList>
            <person name="Gostincar C."/>
            <person name="Stajich J.E."/>
            <person name="Zupancic J."/>
            <person name="Zalar P."/>
            <person name="Gunde-Cimerman N."/>
        </authorList>
    </citation>
    <scope>NUCLEOTIDE SEQUENCE [LARGE SCALE GENOMIC DNA]</scope>
    <source>
        <strain evidence="7 8">EXF-2682</strain>
    </source>
</reference>
<evidence type="ECO:0000256" key="2">
    <source>
        <dbReference type="ARBA" id="ARBA00022630"/>
    </source>
</evidence>
<evidence type="ECO:0000256" key="1">
    <source>
        <dbReference type="ARBA" id="ARBA00001917"/>
    </source>
</evidence>
<dbReference type="InterPro" id="IPR044152">
    <property type="entry name" value="YqjM-like"/>
</dbReference>
<keyword evidence="5" id="KW-0560">Oxidoreductase</keyword>
<dbReference type="GO" id="GO:0003959">
    <property type="term" value="F:NADPH dehydrogenase activity"/>
    <property type="evidence" value="ECO:0007669"/>
    <property type="project" value="InterPro"/>
</dbReference>
<dbReference type="CDD" id="cd02932">
    <property type="entry name" value="OYE_YqiM_FMN"/>
    <property type="match status" value="1"/>
</dbReference>
<dbReference type="PANTHER" id="PTHR43303">
    <property type="entry name" value="NADPH DEHYDROGENASE C23G7.10C-RELATED"/>
    <property type="match status" value="1"/>
</dbReference>
<comment type="caution">
    <text evidence="7">The sequence shown here is derived from an EMBL/GenBank/DDBJ whole genome shotgun (WGS) entry which is preliminary data.</text>
</comment>
<dbReference type="GO" id="GO:0010181">
    <property type="term" value="F:FMN binding"/>
    <property type="evidence" value="ECO:0007669"/>
    <property type="project" value="InterPro"/>
</dbReference>
<dbReference type="SUPFAM" id="SSF51395">
    <property type="entry name" value="FMN-linked oxidoreductases"/>
    <property type="match status" value="1"/>
</dbReference>
<feature type="domain" description="NADH:flavin oxidoreductase/NADH oxidase N-terminal" evidence="6">
    <location>
        <begin position="69"/>
        <end position="412"/>
    </location>
</feature>
<evidence type="ECO:0000256" key="5">
    <source>
        <dbReference type="ARBA" id="ARBA00023002"/>
    </source>
</evidence>
<evidence type="ECO:0000256" key="4">
    <source>
        <dbReference type="ARBA" id="ARBA00022857"/>
    </source>
</evidence>
<dbReference type="EMBL" id="QWIP01000570">
    <property type="protein sequence ID" value="RMY59961.1"/>
    <property type="molecule type" value="Genomic_DNA"/>
</dbReference>
<dbReference type="GO" id="GO:0050661">
    <property type="term" value="F:NADP binding"/>
    <property type="evidence" value="ECO:0007669"/>
    <property type="project" value="InterPro"/>
</dbReference>
<keyword evidence="3" id="KW-0288">FMN</keyword>
<protein>
    <recommendedName>
        <fullName evidence="6">NADH:flavin oxidoreductase/NADH oxidase N-terminal domain-containing protein</fullName>
    </recommendedName>
</protein>
<sequence length="449" mass="49221">MHDRKTQCCRYTGPKHATMTSSHHVIEADIKEEPHNANRAAPGISYFTPLQSPSAGTALVTPETKSVPKLFKPLKLRGLTLNNRITVAPMCQYSAEDGHFTMWHTTHLGGIVQRGPGITCVEATAVTPQGRISPEDVGLWKDSQIEGMRQVVEFAHSQGQKMMIQLGHAGRKGSTVAPWLSSGDIAGKDLNGWPDDTCGPSAIPWNDKHAMPKAMTLQDIQNFKAAFASSVKRALKAGFDAIEIHGAHGYMLSEFFSPVSNHRTDAYGGSFENRIRLALEIVKETRDIIPQDMPLFFRISATDWLEEIPEISESWTSDDTVKFALILAESGVDVLDVSTGGNHPLQHPHAGPAYQAPFAVKVKEAVGDKLVVSTVGMIDNAHLANDLLQNKGLDLVTVGRGFQKNPGLVFAWADELDVKVQMPNQIRWGFAGRGTENLKPIYNFLELMV</sequence>
<name>A0A3M7D6K7_HORWE</name>
<dbReference type="InterPro" id="IPR013785">
    <property type="entry name" value="Aldolase_TIM"/>
</dbReference>
<dbReference type="Pfam" id="PF00724">
    <property type="entry name" value="Oxidored_FMN"/>
    <property type="match status" value="1"/>
</dbReference>
<dbReference type="PANTHER" id="PTHR43303:SF4">
    <property type="entry name" value="NADPH DEHYDROGENASE C23G7.10C-RELATED"/>
    <property type="match status" value="1"/>
</dbReference>
<evidence type="ECO:0000313" key="8">
    <source>
        <dbReference type="Proteomes" id="UP000269276"/>
    </source>
</evidence>
<organism evidence="7 8">
    <name type="scientific">Hortaea werneckii</name>
    <name type="common">Black yeast</name>
    <name type="synonym">Cladosporium werneckii</name>
    <dbReference type="NCBI Taxonomy" id="91943"/>
    <lineage>
        <taxon>Eukaryota</taxon>
        <taxon>Fungi</taxon>
        <taxon>Dikarya</taxon>
        <taxon>Ascomycota</taxon>
        <taxon>Pezizomycotina</taxon>
        <taxon>Dothideomycetes</taxon>
        <taxon>Dothideomycetidae</taxon>
        <taxon>Mycosphaerellales</taxon>
        <taxon>Teratosphaeriaceae</taxon>
        <taxon>Hortaea</taxon>
    </lineage>
</organism>
<gene>
    <name evidence="7" type="ORF">D0863_11755</name>
</gene>
<dbReference type="InterPro" id="IPR001155">
    <property type="entry name" value="OxRdtase_FMN_N"/>
</dbReference>
<proteinExistence type="predicted"/>
<comment type="cofactor">
    <cofactor evidence="1">
        <name>FMN</name>
        <dbReference type="ChEBI" id="CHEBI:58210"/>
    </cofactor>
</comment>
<accession>A0A3M7D6K7</accession>
<evidence type="ECO:0000259" key="6">
    <source>
        <dbReference type="Pfam" id="PF00724"/>
    </source>
</evidence>
<dbReference type="Proteomes" id="UP000269276">
    <property type="component" value="Unassembled WGS sequence"/>
</dbReference>
<dbReference type="Gene3D" id="3.20.20.70">
    <property type="entry name" value="Aldolase class I"/>
    <property type="match status" value="1"/>
</dbReference>
<keyword evidence="4" id="KW-0521">NADP</keyword>
<keyword evidence="2" id="KW-0285">Flavoprotein</keyword>
<evidence type="ECO:0000256" key="3">
    <source>
        <dbReference type="ARBA" id="ARBA00022643"/>
    </source>
</evidence>